<comment type="caution">
    <text evidence="1">The sequence shown here is derived from an EMBL/GenBank/DDBJ whole genome shotgun (WGS) entry which is preliminary data.</text>
</comment>
<name>A0A8T0PU96_PANVG</name>
<accession>A0A8T0PU96</accession>
<protein>
    <submittedName>
        <fullName evidence="1">Uncharacterized protein</fullName>
    </submittedName>
</protein>
<sequence length="120" mass="13878">MDVVMRFKVHMVKQLFSDLQKYDDERDNIVQVTLCKSENTTIEYHKMVEILHPFGYPEDAELYYLLVLGIDLSTGLKKINGAEDVKLMVNDHAKAGIKICHLYLVNRSESPDLRHLPEDS</sequence>
<evidence type="ECO:0000313" key="1">
    <source>
        <dbReference type="EMBL" id="KAG2565997.1"/>
    </source>
</evidence>
<gene>
    <name evidence="1" type="ORF">PVAP13_7NG157900</name>
</gene>
<dbReference type="EMBL" id="CM029050">
    <property type="protein sequence ID" value="KAG2565997.1"/>
    <property type="molecule type" value="Genomic_DNA"/>
</dbReference>
<evidence type="ECO:0000313" key="2">
    <source>
        <dbReference type="Proteomes" id="UP000823388"/>
    </source>
</evidence>
<proteinExistence type="predicted"/>
<organism evidence="1 2">
    <name type="scientific">Panicum virgatum</name>
    <name type="common">Blackwell switchgrass</name>
    <dbReference type="NCBI Taxonomy" id="38727"/>
    <lineage>
        <taxon>Eukaryota</taxon>
        <taxon>Viridiplantae</taxon>
        <taxon>Streptophyta</taxon>
        <taxon>Embryophyta</taxon>
        <taxon>Tracheophyta</taxon>
        <taxon>Spermatophyta</taxon>
        <taxon>Magnoliopsida</taxon>
        <taxon>Liliopsida</taxon>
        <taxon>Poales</taxon>
        <taxon>Poaceae</taxon>
        <taxon>PACMAD clade</taxon>
        <taxon>Panicoideae</taxon>
        <taxon>Panicodae</taxon>
        <taxon>Paniceae</taxon>
        <taxon>Panicinae</taxon>
        <taxon>Panicum</taxon>
        <taxon>Panicum sect. Hiantes</taxon>
    </lineage>
</organism>
<keyword evidence="2" id="KW-1185">Reference proteome</keyword>
<dbReference type="Proteomes" id="UP000823388">
    <property type="component" value="Chromosome 7N"/>
</dbReference>
<dbReference type="AlphaFoldDB" id="A0A8T0PU96"/>
<reference evidence="1" key="1">
    <citation type="submission" date="2020-05" db="EMBL/GenBank/DDBJ databases">
        <title>WGS assembly of Panicum virgatum.</title>
        <authorList>
            <person name="Lovell J.T."/>
            <person name="Jenkins J."/>
            <person name="Shu S."/>
            <person name="Juenger T.E."/>
            <person name="Schmutz J."/>
        </authorList>
    </citation>
    <scope>NUCLEOTIDE SEQUENCE</scope>
    <source>
        <strain evidence="1">AP13</strain>
    </source>
</reference>